<accession>A0A5E7IKN8</accession>
<dbReference type="Proteomes" id="UP000377224">
    <property type="component" value="Unassembled WGS sequence"/>
</dbReference>
<evidence type="ECO:0008006" key="3">
    <source>
        <dbReference type="Google" id="ProtNLM"/>
    </source>
</evidence>
<dbReference type="AlphaFoldDB" id="A0A5E7IKN8"/>
<dbReference type="EMBL" id="CABVIN010000001">
    <property type="protein sequence ID" value="VVO75287.1"/>
    <property type="molecule type" value="Genomic_DNA"/>
</dbReference>
<evidence type="ECO:0000313" key="1">
    <source>
        <dbReference type="EMBL" id="VVO75287.1"/>
    </source>
</evidence>
<gene>
    <name evidence="1" type="ORF">PS896_01549</name>
</gene>
<evidence type="ECO:0000313" key="2">
    <source>
        <dbReference type="Proteomes" id="UP000377224"/>
    </source>
</evidence>
<proteinExistence type="predicted"/>
<reference evidence="1 2" key="1">
    <citation type="submission" date="2019-09" db="EMBL/GenBank/DDBJ databases">
        <authorList>
            <person name="Chandra G."/>
            <person name="Truman W A."/>
        </authorList>
    </citation>
    <scope>NUCLEOTIDE SEQUENCE [LARGE SCALE GENOMIC DNA]</scope>
    <source>
        <strain evidence="1">PS896</strain>
    </source>
</reference>
<name>A0A5E7IKN8_PSEFL</name>
<dbReference type="RefSeq" id="WP_064389415.1">
    <property type="nucleotide sequence ID" value="NZ_CABVIN010000001.1"/>
</dbReference>
<organism evidence="1 2">
    <name type="scientific">Pseudomonas fluorescens</name>
    <dbReference type="NCBI Taxonomy" id="294"/>
    <lineage>
        <taxon>Bacteria</taxon>
        <taxon>Pseudomonadati</taxon>
        <taxon>Pseudomonadota</taxon>
        <taxon>Gammaproteobacteria</taxon>
        <taxon>Pseudomonadales</taxon>
        <taxon>Pseudomonadaceae</taxon>
        <taxon>Pseudomonas</taxon>
    </lineage>
</organism>
<protein>
    <recommendedName>
        <fullName evidence="3">CdiI immunity protein domain-containing protein</fullName>
    </recommendedName>
</protein>
<sequence length="91" mass="10684">MRDDFAIKQVSGLECIFLSMTERFELDCFIGHYIKTRNLRSVPDIERILRTTLEGYPGHPPVMVNELNAWIDRTLGYRASHPEFPQMDDLR</sequence>